<reference evidence="8 9" key="1">
    <citation type="submission" date="2018-09" db="EMBL/GenBank/DDBJ databases">
        <title>Bacillus saliacetes sp. nov., isolated from Thai shrimp paste (Ka-pi).</title>
        <authorList>
            <person name="Daroonpunt R."/>
            <person name="Tanasupawat S."/>
            <person name="Yiamsombut S."/>
        </authorList>
    </citation>
    <scope>NUCLEOTIDE SEQUENCE [LARGE SCALE GENOMIC DNA]</scope>
    <source>
        <strain evidence="8 9">SKP7-4</strain>
    </source>
</reference>
<dbReference type="GO" id="GO:0005886">
    <property type="term" value="C:plasma membrane"/>
    <property type="evidence" value="ECO:0007669"/>
    <property type="project" value="UniProtKB-SubCell"/>
</dbReference>
<protein>
    <recommendedName>
        <fullName evidence="6">TVP38/TMEM64 family membrane protein</fullName>
    </recommendedName>
</protein>
<dbReference type="PANTHER" id="PTHR12677:SF55">
    <property type="entry name" value="UNDECAPRENYL PHOSPHATE TRANSPORTER SAOUHSC_00901-RELATED"/>
    <property type="match status" value="1"/>
</dbReference>
<keyword evidence="9" id="KW-1185">Reference proteome</keyword>
<evidence type="ECO:0000256" key="5">
    <source>
        <dbReference type="ARBA" id="ARBA00023136"/>
    </source>
</evidence>
<sequence>MTEYVLDFLKAFGGLAFTISILLNIIISILGVVPSVFITAANIKFFGFEQGLMISIAGEALGAIVSFYLYRKGIKKFTDPKKIRNSYLIALHNSKGIKATLLIIALRIFPFVPSGFVTLAGAISKVGIINFSLASTIGKIPSLLIEAYSVQQVLIWNWQGKVIFSMFSLVTVWLLLKKSGKKSFNNKK</sequence>
<evidence type="ECO:0000256" key="3">
    <source>
        <dbReference type="ARBA" id="ARBA00022692"/>
    </source>
</evidence>
<evidence type="ECO:0000313" key="9">
    <source>
        <dbReference type="Proteomes" id="UP000265801"/>
    </source>
</evidence>
<evidence type="ECO:0000313" key="8">
    <source>
        <dbReference type="EMBL" id="RIW28960.1"/>
    </source>
</evidence>
<feature type="transmembrane region" description="Helical" evidence="6">
    <location>
        <begin position="158"/>
        <end position="176"/>
    </location>
</feature>
<dbReference type="EMBL" id="QXIR01000038">
    <property type="protein sequence ID" value="RIW28960.1"/>
    <property type="molecule type" value="Genomic_DNA"/>
</dbReference>
<dbReference type="Proteomes" id="UP000265801">
    <property type="component" value="Unassembled WGS sequence"/>
</dbReference>
<evidence type="ECO:0000256" key="4">
    <source>
        <dbReference type="ARBA" id="ARBA00022989"/>
    </source>
</evidence>
<dbReference type="InterPro" id="IPR015414">
    <property type="entry name" value="TMEM64"/>
</dbReference>
<evidence type="ECO:0000256" key="1">
    <source>
        <dbReference type="ARBA" id="ARBA00004651"/>
    </source>
</evidence>
<dbReference type="OrthoDB" id="5471155at2"/>
<comment type="caution">
    <text evidence="6">Lacks conserved residue(s) required for the propagation of feature annotation.</text>
</comment>
<feature type="transmembrane region" description="Helical" evidence="6">
    <location>
        <begin position="52"/>
        <end position="70"/>
    </location>
</feature>
<dbReference type="AlphaFoldDB" id="A0A3A1QUD5"/>
<name>A0A3A1QUD5_9BACI</name>
<dbReference type="RefSeq" id="WP_119549178.1">
    <property type="nucleotide sequence ID" value="NZ_QXIR01000038.1"/>
</dbReference>
<gene>
    <name evidence="8" type="ORF">D3H55_20560</name>
</gene>
<evidence type="ECO:0000256" key="2">
    <source>
        <dbReference type="ARBA" id="ARBA00022475"/>
    </source>
</evidence>
<dbReference type="Pfam" id="PF09335">
    <property type="entry name" value="VTT_dom"/>
    <property type="match status" value="1"/>
</dbReference>
<organism evidence="8 9">
    <name type="scientific">Bacillus salacetis</name>
    <dbReference type="NCBI Taxonomy" id="2315464"/>
    <lineage>
        <taxon>Bacteria</taxon>
        <taxon>Bacillati</taxon>
        <taxon>Bacillota</taxon>
        <taxon>Bacilli</taxon>
        <taxon>Bacillales</taxon>
        <taxon>Bacillaceae</taxon>
        <taxon>Bacillus</taxon>
    </lineage>
</organism>
<evidence type="ECO:0000259" key="7">
    <source>
        <dbReference type="Pfam" id="PF09335"/>
    </source>
</evidence>
<comment type="caution">
    <text evidence="8">The sequence shown here is derived from an EMBL/GenBank/DDBJ whole genome shotgun (WGS) entry which is preliminary data.</text>
</comment>
<accession>A0A3A1QUD5</accession>
<keyword evidence="3 6" id="KW-0812">Transmembrane</keyword>
<evidence type="ECO:0000256" key="6">
    <source>
        <dbReference type="RuleBase" id="RU366058"/>
    </source>
</evidence>
<feature type="transmembrane region" description="Helical" evidence="6">
    <location>
        <begin position="12"/>
        <end position="40"/>
    </location>
</feature>
<keyword evidence="2 6" id="KW-1003">Cell membrane</keyword>
<dbReference type="InterPro" id="IPR032816">
    <property type="entry name" value="VTT_dom"/>
</dbReference>
<dbReference type="PANTHER" id="PTHR12677">
    <property type="entry name" value="GOLGI APPARATUS MEMBRANE PROTEIN TVP38-RELATED"/>
    <property type="match status" value="1"/>
</dbReference>
<feature type="domain" description="VTT" evidence="7">
    <location>
        <begin position="33"/>
        <end position="151"/>
    </location>
</feature>
<feature type="transmembrane region" description="Helical" evidence="6">
    <location>
        <begin position="101"/>
        <end position="123"/>
    </location>
</feature>
<keyword evidence="5 6" id="KW-0472">Membrane</keyword>
<comment type="similarity">
    <text evidence="6">Belongs to the TVP38/TMEM64 family.</text>
</comment>
<proteinExistence type="inferred from homology"/>
<keyword evidence="4 6" id="KW-1133">Transmembrane helix</keyword>
<comment type="subcellular location">
    <subcellularLocation>
        <location evidence="1 6">Cell membrane</location>
        <topology evidence="1 6">Multi-pass membrane protein</topology>
    </subcellularLocation>
</comment>